<sequence length="195" mass="21665">MVKDTSKQQKYKVMSPSFVCALALCGLAAICSLPVSNAQALVSPYESSAAADSQNGWGALGGLYALLAQHDALGGHALARKSVRSPSRRLRFGRRSDPDMPPQAPLDEMNELLSLREVRTPVRLRFGRRSEERAVPHIFPQEFLTQEQDRAVRAPSIRLRFGRRSDNNMFLLPYESALPQEVKASGSVEDDRQQE</sequence>
<dbReference type="EMBL" id="JARGEI010000008">
    <property type="protein sequence ID" value="KAJ8727554.1"/>
    <property type="molecule type" value="Genomic_DNA"/>
</dbReference>
<name>A0AAD7YV25_MYTSE</name>
<evidence type="ECO:0000313" key="1">
    <source>
        <dbReference type="EMBL" id="KAJ8727554.1"/>
    </source>
</evidence>
<organism evidence="1 2">
    <name type="scientific">Mythimna separata</name>
    <name type="common">Oriental armyworm</name>
    <name type="synonym">Pseudaletia separata</name>
    <dbReference type="NCBI Taxonomy" id="271217"/>
    <lineage>
        <taxon>Eukaryota</taxon>
        <taxon>Metazoa</taxon>
        <taxon>Ecdysozoa</taxon>
        <taxon>Arthropoda</taxon>
        <taxon>Hexapoda</taxon>
        <taxon>Insecta</taxon>
        <taxon>Pterygota</taxon>
        <taxon>Neoptera</taxon>
        <taxon>Endopterygota</taxon>
        <taxon>Lepidoptera</taxon>
        <taxon>Glossata</taxon>
        <taxon>Ditrysia</taxon>
        <taxon>Noctuoidea</taxon>
        <taxon>Noctuidae</taxon>
        <taxon>Noctuinae</taxon>
        <taxon>Hadenini</taxon>
        <taxon>Mythimna</taxon>
    </lineage>
</organism>
<reference evidence="1" key="1">
    <citation type="submission" date="2023-03" db="EMBL/GenBank/DDBJ databases">
        <title>Chromosome-level genomes of two armyworms, Mythimna separata and Mythimna loreyi, provide insights into the biosynthesis and reception of sex pheromones.</title>
        <authorList>
            <person name="Zhao H."/>
        </authorList>
    </citation>
    <scope>NUCLEOTIDE SEQUENCE</scope>
    <source>
        <strain evidence="1">BeijingLab</strain>
        <tissue evidence="1">Pupa</tissue>
    </source>
</reference>
<dbReference type="AlphaFoldDB" id="A0AAD7YV25"/>
<accession>A0AAD7YV25</accession>
<protein>
    <recommendedName>
        <fullName evidence="3">Short neuropeptide F</fullName>
    </recommendedName>
</protein>
<evidence type="ECO:0008006" key="3">
    <source>
        <dbReference type="Google" id="ProtNLM"/>
    </source>
</evidence>
<gene>
    <name evidence="1" type="ORF">PYW07_001673</name>
</gene>
<keyword evidence="2" id="KW-1185">Reference proteome</keyword>
<evidence type="ECO:0000313" key="2">
    <source>
        <dbReference type="Proteomes" id="UP001231518"/>
    </source>
</evidence>
<proteinExistence type="predicted"/>
<comment type="caution">
    <text evidence="1">The sequence shown here is derived from an EMBL/GenBank/DDBJ whole genome shotgun (WGS) entry which is preliminary data.</text>
</comment>
<dbReference type="Proteomes" id="UP001231518">
    <property type="component" value="Chromosome 11"/>
</dbReference>